<dbReference type="InterPro" id="IPR043129">
    <property type="entry name" value="ATPase_NBD"/>
</dbReference>
<sequence>MTSPAPSPPRSPAGPALLLAGDVGGTSTRLALAAPDGTLLAVARGGPGNPNALGHPAAADELAAVFGRCLRAARATDADALRVRGVLGMAGASALTDVDGFLARALPGVAPGSVRVLPDLAVAFSSASAERRGYVLLAGTGAGAVQVADGALVERRDGWGWLLGDAGSAFWLGREAVRATLDVLERGDAPGPLAAAVLAATGSRDVSSLLAAVYRRPPVELAGLAPQISAAASADPVAASIAARGADRLLASWHALDPRPGLPVVLTGSVLVRPGPVGDRVRAALGGVGAANPVHVAGDGLAGALWLAVGDGTPAGTGPPPLDHTRLVAQDFTDTCG</sequence>
<dbReference type="PANTHER" id="PTHR43190">
    <property type="entry name" value="N-ACETYL-D-GLUCOSAMINE KINASE"/>
    <property type="match status" value="1"/>
</dbReference>
<evidence type="ECO:0000313" key="2">
    <source>
        <dbReference type="EMBL" id="MBA8795575.1"/>
    </source>
</evidence>
<dbReference type="Proteomes" id="UP000523079">
    <property type="component" value="Unassembled WGS sequence"/>
</dbReference>
<dbReference type="Gene3D" id="3.30.420.40">
    <property type="match status" value="2"/>
</dbReference>
<dbReference type="GO" id="GO:0016301">
    <property type="term" value="F:kinase activity"/>
    <property type="evidence" value="ECO:0007669"/>
    <property type="project" value="UniProtKB-KW"/>
</dbReference>
<keyword evidence="3" id="KW-1185">Reference proteome</keyword>
<dbReference type="InterPro" id="IPR052519">
    <property type="entry name" value="Euk-type_GlcNAc_Kinase"/>
</dbReference>
<reference evidence="2 3" key="1">
    <citation type="submission" date="2020-07" db="EMBL/GenBank/DDBJ databases">
        <title>Sequencing the genomes of 1000 actinobacteria strains.</title>
        <authorList>
            <person name="Klenk H.-P."/>
        </authorList>
    </citation>
    <scope>NUCLEOTIDE SEQUENCE [LARGE SCALE GENOMIC DNA]</scope>
    <source>
        <strain evidence="2 3">DSM 100723</strain>
    </source>
</reference>
<keyword evidence="2" id="KW-0808">Transferase</keyword>
<proteinExistence type="predicted"/>
<dbReference type="Pfam" id="PF01869">
    <property type="entry name" value="BcrAD_BadFG"/>
    <property type="match status" value="1"/>
</dbReference>
<accession>A0A7W3IUT6</accession>
<evidence type="ECO:0000259" key="1">
    <source>
        <dbReference type="Pfam" id="PF01869"/>
    </source>
</evidence>
<organism evidence="2 3">
    <name type="scientific">Microlunatus kandeliicorticis</name>
    <dbReference type="NCBI Taxonomy" id="1759536"/>
    <lineage>
        <taxon>Bacteria</taxon>
        <taxon>Bacillati</taxon>
        <taxon>Actinomycetota</taxon>
        <taxon>Actinomycetes</taxon>
        <taxon>Propionibacteriales</taxon>
        <taxon>Propionibacteriaceae</taxon>
        <taxon>Microlunatus</taxon>
    </lineage>
</organism>
<feature type="domain" description="ATPase BadF/BadG/BcrA/BcrD type" evidence="1">
    <location>
        <begin position="22"/>
        <end position="308"/>
    </location>
</feature>
<dbReference type="RefSeq" id="WP_182561181.1">
    <property type="nucleotide sequence ID" value="NZ_JACGWT010000005.1"/>
</dbReference>
<dbReference type="InterPro" id="IPR002731">
    <property type="entry name" value="ATPase_BadF"/>
</dbReference>
<protein>
    <submittedName>
        <fullName evidence="2">N-acetylglucosamine kinase-like BadF-type ATPase</fullName>
    </submittedName>
</protein>
<dbReference type="PANTHER" id="PTHR43190:SF3">
    <property type="entry name" value="N-ACETYL-D-GLUCOSAMINE KINASE"/>
    <property type="match status" value="1"/>
</dbReference>
<dbReference type="EMBL" id="JACGWT010000005">
    <property type="protein sequence ID" value="MBA8795575.1"/>
    <property type="molecule type" value="Genomic_DNA"/>
</dbReference>
<dbReference type="SUPFAM" id="SSF53067">
    <property type="entry name" value="Actin-like ATPase domain"/>
    <property type="match status" value="2"/>
</dbReference>
<keyword evidence="2" id="KW-0418">Kinase</keyword>
<dbReference type="AlphaFoldDB" id="A0A7W3IUT6"/>
<name>A0A7W3IUT6_9ACTN</name>
<evidence type="ECO:0000313" key="3">
    <source>
        <dbReference type="Proteomes" id="UP000523079"/>
    </source>
</evidence>
<gene>
    <name evidence="2" type="ORF">FHX74_003211</name>
</gene>
<comment type="caution">
    <text evidence="2">The sequence shown here is derived from an EMBL/GenBank/DDBJ whole genome shotgun (WGS) entry which is preliminary data.</text>
</comment>